<dbReference type="InterPro" id="IPR012309">
    <property type="entry name" value="DNA_ligase_ATP-dep_C"/>
</dbReference>
<dbReference type="GO" id="GO:0005524">
    <property type="term" value="F:ATP binding"/>
    <property type="evidence" value="ECO:0007669"/>
    <property type="project" value="UniProtKB-KW"/>
</dbReference>
<feature type="compositionally biased region" description="Acidic residues" evidence="11">
    <location>
        <begin position="899"/>
        <end position="924"/>
    </location>
</feature>
<dbReference type="SUPFAM" id="SSF56091">
    <property type="entry name" value="DNA ligase/mRNA capping enzyme, catalytic domain"/>
    <property type="match status" value="1"/>
</dbReference>
<dbReference type="Pfam" id="PF01068">
    <property type="entry name" value="DNA_ligase_A_M"/>
    <property type="match status" value="1"/>
</dbReference>
<dbReference type="InterPro" id="IPR012310">
    <property type="entry name" value="DNA_ligase_ATP-dep_cent"/>
</dbReference>
<feature type="compositionally biased region" description="Polar residues" evidence="11">
    <location>
        <begin position="1"/>
        <end position="14"/>
    </location>
</feature>
<dbReference type="GO" id="GO:0003677">
    <property type="term" value="F:DNA binding"/>
    <property type="evidence" value="ECO:0007669"/>
    <property type="project" value="InterPro"/>
</dbReference>
<dbReference type="Gene3D" id="3.30.1490.70">
    <property type="match status" value="1"/>
</dbReference>
<evidence type="ECO:0000256" key="10">
    <source>
        <dbReference type="RuleBase" id="RU004196"/>
    </source>
</evidence>
<protein>
    <recommendedName>
        <fullName evidence="9">DNA ligase</fullName>
        <ecNumber evidence="9">6.5.1.1</ecNumber>
    </recommendedName>
</protein>
<keyword evidence="6 9" id="KW-0067">ATP-binding</keyword>
<comment type="catalytic activity">
    <reaction evidence="8 9">
        <text>ATP + (deoxyribonucleotide)n-3'-hydroxyl + 5'-phospho-(deoxyribonucleotide)m = (deoxyribonucleotide)n+m + AMP + diphosphate.</text>
        <dbReference type="EC" id="6.5.1.1"/>
    </reaction>
</comment>
<dbReference type="InterPro" id="IPR012340">
    <property type="entry name" value="NA-bd_OB-fold"/>
</dbReference>
<feature type="region of interest" description="Disordered" evidence="11">
    <location>
        <begin position="885"/>
        <end position="924"/>
    </location>
</feature>
<gene>
    <name evidence="13" type="ORF">JAAARDRAFT_39145</name>
</gene>
<keyword evidence="9" id="KW-0233">DNA recombination</keyword>
<evidence type="ECO:0000256" key="7">
    <source>
        <dbReference type="ARBA" id="ARBA00023242"/>
    </source>
</evidence>
<dbReference type="FunFam" id="3.30.470.30:FF:000002">
    <property type="entry name" value="DNA ligase"/>
    <property type="match status" value="1"/>
</dbReference>
<keyword evidence="14" id="KW-1185">Reference proteome</keyword>
<dbReference type="CDD" id="cd07900">
    <property type="entry name" value="Adenylation_DNA_ligase_I_Euk"/>
    <property type="match status" value="1"/>
</dbReference>
<dbReference type="PROSITE" id="PS50160">
    <property type="entry name" value="DNA_LIGASE_A3"/>
    <property type="match status" value="1"/>
</dbReference>
<sequence>MAKRTLSSTPSPVKQNKKSKIAPDQRSLDAFFGASQQRVNSGDNIVAGASPFKDKGKGKADDHHPGPGDGPLQHAELVDDERYAMWVAKQDGIGLDTMESLERGFRSARMPGTPRGEGPVVIDVDLVDVEGSSAIHATSSKPSDLSDRSAQRRKRATPPSSSSGQGSSILPSVARTGTRSNDSSGAETIVNYQPLDVDLAAFDPDAYAWPPNAQIPYSFLAHTLSTLVSTRSRIAILNCLTNTLRVVSRVQPSSLLPTLYLLTNSLSPPYEPIELGLGPSLITKAIQNVSGLSAAALRRLYNATGDPGDVAFAAKSNVRTLVPHPPLLITSVYDSLLKVARVKGQGAAKQKQAIVERLLVAAKGEEVRFLVRTLCQNLRVGAVRTSILTALARAMAMSPPISMTVAPSVDSEYHADAELLSMVEHLRGPEVNKKKAQEGDESRAKLLQMFGRAESLVKKVFVQHPNYDHIVAALLDTGLDALAERVPLTVGMPLHPTLGSPTKSLDEIYERLEDLPFTAEFKYDGQRAQIHAARSDGERTLVGIFSRNLEDMTTKYPDVVQLVHGIFERSTDIKSFIIDAEIVGIHPDTGELRTFQELSNRARKDVQMGDVKVAVCVFIFDLMYLNEEILLGQPFRERRSILRTNFPPFVPDRKTAARLDHVQSCESEEGREAVEEFWQKAVDSRSEGLMIKLLDSGEVLETSLTKKEKPRRKPLPATYEPDKRTSAWLKLKKDYVTGLGDSLDLVPIGAWHGNGRKAQWWSPILLALWDPRSGRHVAVCKCMSGFSDVFYKALSVRYPENSDTCSTQPLWDCDTGGLKPGVYFKPQEVWEIRGADVTISPVSVAALGLVSPNKGLSLRFPRFMKVRNDKGVDAASSPEFLANIYHSQQGKGRDRTGVDDGDLVDVSMESEDNEDGSDEDDVAL</sequence>
<keyword evidence="9" id="KW-0227">DNA damage</keyword>
<evidence type="ECO:0000256" key="6">
    <source>
        <dbReference type="ARBA" id="ARBA00022840"/>
    </source>
</evidence>
<dbReference type="GO" id="GO:0006281">
    <property type="term" value="P:DNA repair"/>
    <property type="evidence" value="ECO:0007669"/>
    <property type="project" value="UniProtKB-KW"/>
</dbReference>
<feature type="region of interest" description="Disordered" evidence="11">
    <location>
        <begin position="133"/>
        <end position="186"/>
    </location>
</feature>
<feature type="region of interest" description="Disordered" evidence="11">
    <location>
        <begin position="1"/>
        <end position="75"/>
    </location>
</feature>
<dbReference type="OrthoDB" id="206088at2759"/>
<feature type="compositionally biased region" description="Basic and acidic residues" evidence="11">
    <location>
        <begin position="52"/>
        <end position="66"/>
    </location>
</feature>
<dbReference type="PANTHER" id="PTHR45674:SF9">
    <property type="entry name" value="DNA LIGASE 3"/>
    <property type="match status" value="1"/>
</dbReference>
<organism evidence="13 14">
    <name type="scientific">Jaapia argillacea MUCL 33604</name>
    <dbReference type="NCBI Taxonomy" id="933084"/>
    <lineage>
        <taxon>Eukaryota</taxon>
        <taxon>Fungi</taxon>
        <taxon>Dikarya</taxon>
        <taxon>Basidiomycota</taxon>
        <taxon>Agaricomycotina</taxon>
        <taxon>Agaricomycetes</taxon>
        <taxon>Agaricomycetidae</taxon>
        <taxon>Jaapiales</taxon>
        <taxon>Jaapiaceae</taxon>
        <taxon>Jaapia</taxon>
    </lineage>
</organism>
<feature type="domain" description="ATP-dependent DNA ligase family profile" evidence="12">
    <location>
        <begin position="608"/>
        <end position="770"/>
    </location>
</feature>
<feature type="compositionally biased region" description="Low complexity" evidence="11">
    <location>
        <begin position="158"/>
        <end position="172"/>
    </location>
</feature>
<dbReference type="CDD" id="cd07969">
    <property type="entry name" value="OBF_DNA_ligase_I"/>
    <property type="match status" value="1"/>
</dbReference>
<keyword evidence="9" id="KW-0234">DNA repair</keyword>
<dbReference type="InterPro" id="IPR050191">
    <property type="entry name" value="ATP-dep_DNA_ligase"/>
</dbReference>
<dbReference type="GO" id="GO:0005634">
    <property type="term" value="C:nucleus"/>
    <property type="evidence" value="ECO:0007669"/>
    <property type="project" value="UniProtKB-SubCell"/>
</dbReference>
<dbReference type="GO" id="GO:0003910">
    <property type="term" value="F:DNA ligase (ATP) activity"/>
    <property type="evidence" value="ECO:0007669"/>
    <property type="project" value="UniProtKB-EC"/>
</dbReference>
<keyword evidence="7" id="KW-0539">Nucleus</keyword>
<feature type="compositionally biased region" description="Polar residues" evidence="11">
    <location>
        <begin position="34"/>
        <end position="43"/>
    </location>
</feature>
<dbReference type="InterPro" id="IPR016059">
    <property type="entry name" value="DNA_ligase_ATP-dep_CS"/>
</dbReference>
<dbReference type="Gene3D" id="1.10.3260.10">
    <property type="entry name" value="DNA ligase, ATP-dependent, N-terminal domain"/>
    <property type="match status" value="1"/>
</dbReference>
<evidence type="ECO:0000313" key="14">
    <source>
        <dbReference type="Proteomes" id="UP000027265"/>
    </source>
</evidence>
<dbReference type="InterPro" id="IPR036599">
    <property type="entry name" value="DNA_ligase_N_sf"/>
</dbReference>
<dbReference type="Proteomes" id="UP000027265">
    <property type="component" value="Unassembled WGS sequence"/>
</dbReference>
<dbReference type="Pfam" id="PF04679">
    <property type="entry name" value="DNA_ligase_A_C"/>
    <property type="match status" value="1"/>
</dbReference>
<evidence type="ECO:0000256" key="8">
    <source>
        <dbReference type="ARBA" id="ARBA00034003"/>
    </source>
</evidence>
<keyword evidence="4" id="KW-0235">DNA replication</keyword>
<dbReference type="HOGENOM" id="CLU_005138_1_0_1"/>
<evidence type="ECO:0000256" key="11">
    <source>
        <dbReference type="SAM" id="MobiDB-lite"/>
    </source>
</evidence>
<evidence type="ECO:0000256" key="1">
    <source>
        <dbReference type="ARBA" id="ARBA00004123"/>
    </source>
</evidence>
<feature type="compositionally biased region" description="Polar residues" evidence="11">
    <location>
        <begin position="175"/>
        <end position="186"/>
    </location>
</feature>
<dbReference type="PANTHER" id="PTHR45674">
    <property type="entry name" value="DNA LIGASE 1/3 FAMILY MEMBER"/>
    <property type="match status" value="1"/>
</dbReference>
<dbReference type="Pfam" id="PF04675">
    <property type="entry name" value="DNA_ligase_A_N"/>
    <property type="match status" value="1"/>
</dbReference>
<evidence type="ECO:0000256" key="3">
    <source>
        <dbReference type="ARBA" id="ARBA00022598"/>
    </source>
</evidence>
<dbReference type="Gene3D" id="2.40.50.140">
    <property type="entry name" value="Nucleic acid-binding proteins"/>
    <property type="match status" value="1"/>
</dbReference>
<dbReference type="GO" id="GO:0006273">
    <property type="term" value="P:lagging strand elongation"/>
    <property type="evidence" value="ECO:0007669"/>
    <property type="project" value="TreeGrafter"/>
</dbReference>
<evidence type="ECO:0000259" key="12">
    <source>
        <dbReference type="PROSITE" id="PS50160"/>
    </source>
</evidence>
<comment type="subcellular location">
    <subcellularLocation>
        <location evidence="1">Nucleus</location>
    </subcellularLocation>
</comment>
<dbReference type="STRING" id="933084.A0A067PT06"/>
<evidence type="ECO:0000256" key="2">
    <source>
        <dbReference type="ARBA" id="ARBA00007572"/>
    </source>
</evidence>
<evidence type="ECO:0000313" key="13">
    <source>
        <dbReference type="EMBL" id="KDQ53466.1"/>
    </source>
</evidence>
<dbReference type="EMBL" id="KL197733">
    <property type="protein sequence ID" value="KDQ53466.1"/>
    <property type="molecule type" value="Genomic_DNA"/>
</dbReference>
<dbReference type="NCBIfam" id="TIGR00574">
    <property type="entry name" value="dnl1"/>
    <property type="match status" value="1"/>
</dbReference>
<dbReference type="InterPro" id="IPR012308">
    <property type="entry name" value="DNA_ligase_ATP-dep_N"/>
</dbReference>
<dbReference type="EC" id="6.5.1.1" evidence="9"/>
<evidence type="ECO:0000256" key="5">
    <source>
        <dbReference type="ARBA" id="ARBA00022741"/>
    </source>
</evidence>
<dbReference type="PROSITE" id="PS00697">
    <property type="entry name" value="DNA_LIGASE_A1"/>
    <property type="match status" value="1"/>
</dbReference>
<keyword evidence="5 9" id="KW-0547">Nucleotide-binding</keyword>
<dbReference type="GO" id="GO:0071897">
    <property type="term" value="P:DNA biosynthetic process"/>
    <property type="evidence" value="ECO:0007669"/>
    <property type="project" value="InterPro"/>
</dbReference>
<evidence type="ECO:0000256" key="9">
    <source>
        <dbReference type="RuleBase" id="RU000617"/>
    </source>
</evidence>
<dbReference type="InterPro" id="IPR000977">
    <property type="entry name" value="DNA_ligase_ATP-dep"/>
</dbReference>
<comment type="similarity">
    <text evidence="2 10">Belongs to the ATP-dependent DNA ligase family.</text>
</comment>
<dbReference type="Gene3D" id="3.30.470.30">
    <property type="entry name" value="DNA ligase/mRNA capping enzyme"/>
    <property type="match status" value="1"/>
</dbReference>
<dbReference type="SUPFAM" id="SSF117018">
    <property type="entry name" value="ATP-dependent DNA ligase DNA-binding domain"/>
    <property type="match status" value="1"/>
</dbReference>
<dbReference type="InParanoid" id="A0A067PT06"/>
<dbReference type="AlphaFoldDB" id="A0A067PT06"/>
<accession>A0A067PT06</accession>
<dbReference type="SUPFAM" id="SSF50249">
    <property type="entry name" value="Nucleic acid-binding proteins"/>
    <property type="match status" value="1"/>
</dbReference>
<name>A0A067PT06_9AGAM</name>
<keyword evidence="3 9" id="KW-0436">Ligase</keyword>
<dbReference type="GO" id="GO:0006310">
    <property type="term" value="P:DNA recombination"/>
    <property type="evidence" value="ECO:0007669"/>
    <property type="project" value="UniProtKB-KW"/>
</dbReference>
<dbReference type="FunCoup" id="A0A067PT06">
    <property type="interactions" value="168"/>
</dbReference>
<reference evidence="14" key="1">
    <citation type="journal article" date="2014" name="Proc. Natl. Acad. Sci. U.S.A.">
        <title>Extensive sampling of basidiomycete genomes demonstrates inadequacy of the white-rot/brown-rot paradigm for wood decay fungi.</title>
        <authorList>
            <person name="Riley R."/>
            <person name="Salamov A.A."/>
            <person name="Brown D.W."/>
            <person name="Nagy L.G."/>
            <person name="Floudas D."/>
            <person name="Held B.W."/>
            <person name="Levasseur A."/>
            <person name="Lombard V."/>
            <person name="Morin E."/>
            <person name="Otillar R."/>
            <person name="Lindquist E.A."/>
            <person name="Sun H."/>
            <person name="LaButti K.M."/>
            <person name="Schmutz J."/>
            <person name="Jabbour D."/>
            <person name="Luo H."/>
            <person name="Baker S.E."/>
            <person name="Pisabarro A.G."/>
            <person name="Walton J.D."/>
            <person name="Blanchette R.A."/>
            <person name="Henrissat B."/>
            <person name="Martin F."/>
            <person name="Cullen D."/>
            <person name="Hibbett D.S."/>
            <person name="Grigoriev I.V."/>
        </authorList>
    </citation>
    <scope>NUCLEOTIDE SEQUENCE [LARGE SCALE GENOMIC DNA]</scope>
    <source>
        <strain evidence="14">MUCL 33604</strain>
    </source>
</reference>
<proteinExistence type="inferred from homology"/>
<evidence type="ECO:0000256" key="4">
    <source>
        <dbReference type="ARBA" id="ARBA00022705"/>
    </source>
</evidence>